<organism evidence="1 2">
    <name type="scientific">Dracunculus medinensis</name>
    <name type="common">Guinea worm</name>
    <dbReference type="NCBI Taxonomy" id="318479"/>
    <lineage>
        <taxon>Eukaryota</taxon>
        <taxon>Metazoa</taxon>
        <taxon>Ecdysozoa</taxon>
        <taxon>Nematoda</taxon>
        <taxon>Chromadorea</taxon>
        <taxon>Rhabditida</taxon>
        <taxon>Spirurina</taxon>
        <taxon>Dracunculoidea</taxon>
        <taxon>Dracunculidae</taxon>
        <taxon>Dracunculus</taxon>
    </lineage>
</organism>
<protein>
    <recommendedName>
        <fullName evidence="3">GLOBIN domain-containing protein</fullName>
    </recommendedName>
</protein>
<keyword evidence="2" id="KW-1185">Reference proteome</keyword>
<dbReference type="STRING" id="318479.A0A3P7PI34"/>
<dbReference type="Proteomes" id="UP000274756">
    <property type="component" value="Unassembled WGS sequence"/>
</dbReference>
<dbReference type="GO" id="GO:0020037">
    <property type="term" value="F:heme binding"/>
    <property type="evidence" value="ECO:0007669"/>
    <property type="project" value="InterPro"/>
</dbReference>
<dbReference type="GO" id="GO:0019825">
    <property type="term" value="F:oxygen binding"/>
    <property type="evidence" value="ECO:0007669"/>
    <property type="project" value="InterPro"/>
</dbReference>
<evidence type="ECO:0000313" key="2">
    <source>
        <dbReference type="Proteomes" id="UP000274756"/>
    </source>
</evidence>
<accession>A0A3P7PI34</accession>
<proteinExistence type="predicted"/>
<dbReference type="OrthoDB" id="5914987at2759"/>
<evidence type="ECO:0000313" key="1">
    <source>
        <dbReference type="EMBL" id="VDN54465.1"/>
    </source>
</evidence>
<dbReference type="EMBL" id="UYYG01001150">
    <property type="protein sequence ID" value="VDN54465.1"/>
    <property type="molecule type" value="Genomic_DNA"/>
</dbReference>
<sequence length="112" mass="13353">MKENQVFRPHVCKFQRFLATIVDLLPNARRNDELVQIIRIVGRQHCEIKTMSFTAEKWLAFKNVLSVLTENTGEVEFNFISHYFLTISLYFRFMNFVRLTNAHQTRILSEKL</sequence>
<dbReference type="Gene3D" id="1.10.490.10">
    <property type="entry name" value="Globins"/>
    <property type="match status" value="1"/>
</dbReference>
<gene>
    <name evidence="1" type="ORF">DME_LOCUS4438</name>
</gene>
<dbReference type="AlphaFoldDB" id="A0A3P7PI34"/>
<dbReference type="InterPro" id="IPR012292">
    <property type="entry name" value="Globin/Proto"/>
</dbReference>
<reference evidence="1 2" key="1">
    <citation type="submission" date="2018-11" db="EMBL/GenBank/DDBJ databases">
        <authorList>
            <consortium name="Pathogen Informatics"/>
        </authorList>
    </citation>
    <scope>NUCLEOTIDE SEQUENCE [LARGE SCALE GENOMIC DNA]</scope>
</reference>
<evidence type="ECO:0008006" key="3">
    <source>
        <dbReference type="Google" id="ProtNLM"/>
    </source>
</evidence>
<name>A0A3P7PI34_DRAME</name>